<dbReference type="InterPro" id="IPR000010">
    <property type="entry name" value="Cystatin_dom"/>
</dbReference>
<dbReference type="SMART" id="SM00043">
    <property type="entry name" value="CY"/>
    <property type="match status" value="1"/>
</dbReference>
<dbReference type="Proteomes" id="UP001140206">
    <property type="component" value="Chromosome 2"/>
</dbReference>
<organism evidence="6 7">
    <name type="scientific">Rhynchospora pubera</name>
    <dbReference type="NCBI Taxonomy" id="906938"/>
    <lineage>
        <taxon>Eukaryota</taxon>
        <taxon>Viridiplantae</taxon>
        <taxon>Streptophyta</taxon>
        <taxon>Embryophyta</taxon>
        <taxon>Tracheophyta</taxon>
        <taxon>Spermatophyta</taxon>
        <taxon>Magnoliopsida</taxon>
        <taxon>Liliopsida</taxon>
        <taxon>Poales</taxon>
        <taxon>Cyperaceae</taxon>
        <taxon>Cyperoideae</taxon>
        <taxon>Rhynchosporeae</taxon>
        <taxon>Rhynchospora</taxon>
    </lineage>
</organism>
<feature type="chain" id="PRO_5043709376" evidence="4">
    <location>
        <begin position="22"/>
        <end position="116"/>
    </location>
</feature>
<evidence type="ECO:0000256" key="3">
    <source>
        <dbReference type="ARBA" id="ARBA00022704"/>
    </source>
</evidence>
<name>A0AAV8FH38_9POAL</name>
<keyword evidence="2" id="KW-0646">Protease inhibitor</keyword>
<dbReference type="GO" id="GO:0004869">
    <property type="term" value="F:cysteine-type endopeptidase inhibitor activity"/>
    <property type="evidence" value="ECO:0007669"/>
    <property type="project" value="UniProtKB-KW"/>
</dbReference>
<dbReference type="PANTHER" id="PTHR47364:SF2">
    <property type="entry name" value="CYSTEINE PROTEINASE INHIBITOR 5"/>
    <property type="match status" value="1"/>
</dbReference>
<comment type="similarity">
    <text evidence="1">Belongs to the cystatin family. Phytocystatin subfamily.</text>
</comment>
<dbReference type="Pfam" id="PF16845">
    <property type="entry name" value="SQAPI"/>
    <property type="match status" value="1"/>
</dbReference>
<accession>A0AAV8FH38</accession>
<reference evidence="6" key="1">
    <citation type="submission" date="2022-08" db="EMBL/GenBank/DDBJ databases">
        <authorList>
            <person name="Marques A."/>
        </authorList>
    </citation>
    <scope>NUCLEOTIDE SEQUENCE</scope>
    <source>
        <strain evidence="6">RhyPub2mFocal</strain>
        <tissue evidence="6">Leaves</tissue>
    </source>
</reference>
<feature type="signal peptide" evidence="4">
    <location>
        <begin position="1"/>
        <end position="21"/>
    </location>
</feature>
<keyword evidence="4" id="KW-0732">Signal</keyword>
<evidence type="ECO:0000313" key="7">
    <source>
        <dbReference type="Proteomes" id="UP001140206"/>
    </source>
</evidence>
<evidence type="ECO:0000259" key="5">
    <source>
        <dbReference type="SMART" id="SM00043"/>
    </source>
</evidence>
<keyword evidence="7" id="KW-1185">Reference proteome</keyword>
<sequence length="116" mass="13327">MRMFLILLPLLLISLSFQVTTTQFDGVWLPIENIADSHVQEIGNYAVSEHNRQSGDNLEFLEVISGERQVVAGKPGMNYLLALKSRNANGDVGRYQTEVYEREWEGYRELKSFFQV</sequence>
<dbReference type="PANTHER" id="PTHR47364">
    <property type="entry name" value="CYSTEINE PROTEINASE INHIBITOR 5"/>
    <property type="match status" value="1"/>
</dbReference>
<dbReference type="EMBL" id="JAMFTS010000002">
    <property type="protein sequence ID" value="KAJ4791440.1"/>
    <property type="molecule type" value="Genomic_DNA"/>
</dbReference>
<gene>
    <name evidence="6" type="ORF">LUZ62_042686</name>
</gene>
<evidence type="ECO:0000313" key="6">
    <source>
        <dbReference type="EMBL" id="KAJ4791440.1"/>
    </source>
</evidence>
<dbReference type="CDD" id="cd00042">
    <property type="entry name" value="CY"/>
    <property type="match status" value="1"/>
</dbReference>
<evidence type="ECO:0000256" key="1">
    <source>
        <dbReference type="ARBA" id="ARBA00007233"/>
    </source>
</evidence>
<keyword evidence="3" id="KW-0789">Thiol protease inhibitor</keyword>
<evidence type="ECO:0000256" key="4">
    <source>
        <dbReference type="SAM" id="SignalP"/>
    </source>
</evidence>
<protein>
    <submittedName>
        <fullName evidence="6">Cysteine proteinase inhibitor</fullName>
    </submittedName>
</protein>
<dbReference type="AlphaFoldDB" id="A0AAV8FH38"/>
<evidence type="ECO:0000256" key="2">
    <source>
        <dbReference type="ARBA" id="ARBA00022690"/>
    </source>
</evidence>
<feature type="domain" description="Cystatin" evidence="5">
    <location>
        <begin position="23"/>
        <end position="116"/>
    </location>
</feature>
<dbReference type="Gene3D" id="3.10.450.10">
    <property type="match status" value="1"/>
</dbReference>
<proteinExistence type="inferred from homology"/>
<comment type="caution">
    <text evidence="6">The sequence shown here is derived from an EMBL/GenBank/DDBJ whole genome shotgun (WGS) entry which is preliminary data.</text>
</comment>
<dbReference type="SUPFAM" id="SSF54403">
    <property type="entry name" value="Cystatin/monellin"/>
    <property type="match status" value="1"/>
</dbReference>
<dbReference type="InterPro" id="IPR046350">
    <property type="entry name" value="Cystatin_sf"/>
</dbReference>